<dbReference type="EMBL" id="FOAT01000011">
    <property type="protein sequence ID" value="SEL07186.1"/>
    <property type="molecule type" value="Genomic_DNA"/>
</dbReference>
<reference evidence="1 2" key="1">
    <citation type="submission" date="2016-10" db="EMBL/GenBank/DDBJ databases">
        <authorList>
            <person name="de Groot N.N."/>
        </authorList>
    </citation>
    <scope>NUCLEOTIDE SEQUENCE [LARGE SCALE GENOMIC DNA]</scope>
    <source>
        <strain evidence="1 2">KH2T6</strain>
    </source>
</reference>
<dbReference type="Proteomes" id="UP000186015">
    <property type="component" value="Unassembled WGS sequence"/>
</dbReference>
<organism evidence="1 2">
    <name type="scientific">Ruminococcus albus</name>
    <dbReference type="NCBI Taxonomy" id="1264"/>
    <lineage>
        <taxon>Bacteria</taxon>
        <taxon>Bacillati</taxon>
        <taxon>Bacillota</taxon>
        <taxon>Clostridia</taxon>
        <taxon>Eubacteriales</taxon>
        <taxon>Oscillospiraceae</taxon>
        <taxon>Ruminococcus</taxon>
    </lineage>
</organism>
<dbReference type="Gene3D" id="1.20.1440.100">
    <property type="entry name" value="SG protein - dephosphorylation function"/>
    <property type="match status" value="1"/>
</dbReference>
<evidence type="ECO:0000313" key="2">
    <source>
        <dbReference type="Proteomes" id="UP000186015"/>
    </source>
</evidence>
<sequence>MDNIKVFDFDNTLYHGESSIDLAFYLIRRNKRILLYMPSILINLAKYKMCIVDREKAEQEINDFLKIAVKDKYEAAEIVERFWAENIHRLDHNIIKRVGKDDVIITAGPDMLINAIKDKLGTENIISSVIDPDKREMVYFNFGENKAKRYKEVYGDTPIDSFYTDSFNDKPLMKLANNVYIVEKGRLKKMTEQGKAKL</sequence>
<dbReference type="Pfam" id="PF12710">
    <property type="entry name" value="HAD"/>
    <property type="match status" value="1"/>
</dbReference>
<dbReference type="InterPro" id="IPR023214">
    <property type="entry name" value="HAD_sf"/>
</dbReference>
<protein>
    <submittedName>
        <fullName evidence="1">Phosphoserine phosphatase</fullName>
    </submittedName>
</protein>
<dbReference type="Gene3D" id="3.40.50.1000">
    <property type="entry name" value="HAD superfamily/HAD-like"/>
    <property type="match status" value="1"/>
</dbReference>
<dbReference type="OrthoDB" id="9794212at2"/>
<gene>
    <name evidence="1" type="ORF">SAMN05216469_1113</name>
</gene>
<dbReference type="SUPFAM" id="SSF56784">
    <property type="entry name" value="HAD-like"/>
    <property type="match status" value="1"/>
</dbReference>
<dbReference type="InterPro" id="IPR036412">
    <property type="entry name" value="HAD-like_sf"/>
</dbReference>
<name>A0A1H7M7E7_RUMAL</name>
<proteinExistence type="predicted"/>
<evidence type="ECO:0000313" key="1">
    <source>
        <dbReference type="EMBL" id="SEL07186.1"/>
    </source>
</evidence>
<accession>A0A1H7M7E7</accession>
<dbReference type="RefSeq" id="WP_081350534.1">
    <property type="nucleotide sequence ID" value="NZ_FOAT01000011.1"/>
</dbReference>
<dbReference type="AlphaFoldDB" id="A0A1H7M7E7"/>